<dbReference type="GO" id="GO:0005576">
    <property type="term" value="C:extracellular region"/>
    <property type="evidence" value="ECO:0007669"/>
    <property type="project" value="UniProtKB-SubCell"/>
</dbReference>
<reference evidence="9" key="1">
    <citation type="journal article" date="2016" name="Proc. Natl. Acad. Sci. U.S.A.">
        <title>Chromosome-level assembly of Arabidopsis thaliana Ler reveals the extent of translocation and inversion polymorphisms.</title>
        <authorList>
            <person name="Zapata L."/>
            <person name="Ding J."/>
            <person name="Willing E.M."/>
            <person name="Hartwig B."/>
            <person name="Bezdan D."/>
            <person name="Jiao W.B."/>
            <person name="Patel V."/>
            <person name="Velikkakam James G."/>
            <person name="Koornneef M."/>
            <person name="Ossowski S."/>
            <person name="Schneeberger K."/>
        </authorList>
    </citation>
    <scope>NUCLEOTIDE SEQUENCE [LARGE SCALE GENOMIC DNA]</scope>
    <source>
        <strain evidence="9">cv. Landsberg erecta</strain>
    </source>
</reference>
<feature type="domain" description="Gnk2-homologous" evidence="7">
    <location>
        <begin position="142"/>
        <end position="252"/>
    </location>
</feature>
<dbReference type="InterPro" id="IPR002902">
    <property type="entry name" value="GNK2"/>
</dbReference>
<comment type="similarity">
    <text evidence="5">Belongs to the cysteine-rich repeat secretory protein family.</text>
</comment>
<dbReference type="PANTHER" id="PTHR32411:SF70">
    <property type="entry name" value="CYSTEINE-RICH REPEAT SECRETORY PROTEIN 26-RELATED"/>
    <property type="match status" value="1"/>
</dbReference>
<evidence type="ECO:0000313" key="8">
    <source>
        <dbReference type="EMBL" id="OAP06304.1"/>
    </source>
</evidence>
<dbReference type="InterPro" id="IPR050581">
    <property type="entry name" value="CRR_secretory_protein"/>
</dbReference>
<protein>
    <recommendedName>
        <fullName evidence="7">Gnk2-homologous domain-containing protein</fullName>
    </recommendedName>
</protein>
<dbReference type="EMBL" id="LUHQ01000003">
    <property type="protein sequence ID" value="OAP06304.1"/>
    <property type="molecule type" value="Genomic_DNA"/>
</dbReference>
<organism evidence="8 9">
    <name type="scientific">Arabidopsis thaliana</name>
    <name type="common">Mouse-ear cress</name>
    <dbReference type="NCBI Taxonomy" id="3702"/>
    <lineage>
        <taxon>Eukaryota</taxon>
        <taxon>Viridiplantae</taxon>
        <taxon>Streptophyta</taxon>
        <taxon>Embryophyta</taxon>
        <taxon>Tracheophyta</taxon>
        <taxon>Spermatophyta</taxon>
        <taxon>Magnoliopsida</taxon>
        <taxon>eudicotyledons</taxon>
        <taxon>Gunneridae</taxon>
        <taxon>Pentapetalae</taxon>
        <taxon>rosids</taxon>
        <taxon>malvids</taxon>
        <taxon>Brassicales</taxon>
        <taxon>Brassicaceae</taxon>
        <taxon>Camelineae</taxon>
        <taxon>Arabidopsis</taxon>
    </lineage>
</organism>
<feature type="domain" description="Gnk2-homologous" evidence="7">
    <location>
        <begin position="28"/>
        <end position="136"/>
    </location>
</feature>
<dbReference type="AlphaFoldDB" id="A0A178VKJ8"/>
<evidence type="ECO:0000256" key="5">
    <source>
        <dbReference type="ARBA" id="ARBA00038515"/>
    </source>
</evidence>
<dbReference type="Proteomes" id="UP000078284">
    <property type="component" value="Chromosome 3"/>
</dbReference>
<accession>A0A178VKJ8</accession>
<proteinExistence type="inferred from homology"/>
<dbReference type="PANTHER" id="PTHR32411">
    <property type="entry name" value="CYSTEINE-RICH REPEAT SECRETORY PROTEIN 38-RELATED"/>
    <property type="match status" value="1"/>
</dbReference>
<feature type="signal peptide" evidence="6">
    <location>
        <begin position="1"/>
        <end position="21"/>
    </location>
</feature>
<comment type="subcellular location">
    <subcellularLocation>
        <location evidence="1">Secreted</location>
    </subcellularLocation>
</comment>
<sequence length="255" mass="29284">MSSNILAMVAMQLLLIRIVSSQNVTNEYLNHQCNNTQGTYTRGSTFGKNLNQVIRNISHLHLRYGYTYNSSVEAYEVSKDPNIVFVLLQCRGDSYGSKCHSCLDTAFSGLRERCRGNKGAIIWYDQCVLEISSVNTKGRIRYDSFFNMTNVKNVSSNAEQFKNKRKDLFHKLLLGATKDVSDSNDAYAVGETRIGRNKMYAMMQCALDLTTNGCYVCLEWIIGRYDSFYFDRRQGARVLSRSCSLRYELYPFLRR</sequence>
<dbReference type="InterPro" id="IPR038408">
    <property type="entry name" value="GNK2_sf"/>
</dbReference>
<keyword evidence="4" id="KW-0677">Repeat</keyword>
<evidence type="ECO:0000313" key="9">
    <source>
        <dbReference type="Proteomes" id="UP000078284"/>
    </source>
</evidence>
<dbReference type="Pfam" id="PF01657">
    <property type="entry name" value="Stress-antifung"/>
    <property type="match status" value="2"/>
</dbReference>
<name>A0A178VKJ8_ARATH</name>
<dbReference type="ExpressionAtlas" id="A0A178VKJ8">
    <property type="expression patterns" value="baseline and differential"/>
</dbReference>
<keyword evidence="3 6" id="KW-0732">Signal</keyword>
<evidence type="ECO:0000256" key="6">
    <source>
        <dbReference type="SAM" id="SignalP"/>
    </source>
</evidence>
<dbReference type="PROSITE" id="PS51473">
    <property type="entry name" value="GNK2"/>
    <property type="match status" value="2"/>
</dbReference>
<comment type="caution">
    <text evidence="8">The sequence shown here is derived from an EMBL/GenBank/DDBJ whole genome shotgun (WGS) entry which is preliminary data.</text>
</comment>
<gene>
    <name evidence="8" type="ordered locus">AXX17_At3g31840</name>
</gene>
<evidence type="ECO:0000256" key="2">
    <source>
        <dbReference type="ARBA" id="ARBA00022525"/>
    </source>
</evidence>
<dbReference type="CDD" id="cd23509">
    <property type="entry name" value="Gnk2-like"/>
    <property type="match status" value="2"/>
</dbReference>
<dbReference type="Gene3D" id="3.30.430.20">
    <property type="entry name" value="Gnk2 domain, C-X8-C-X2-C motif"/>
    <property type="match status" value="2"/>
</dbReference>
<evidence type="ECO:0000256" key="4">
    <source>
        <dbReference type="ARBA" id="ARBA00022737"/>
    </source>
</evidence>
<evidence type="ECO:0000259" key="7">
    <source>
        <dbReference type="PROSITE" id="PS51473"/>
    </source>
</evidence>
<evidence type="ECO:0000256" key="3">
    <source>
        <dbReference type="ARBA" id="ARBA00022729"/>
    </source>
</evidence>
<keyword evidence="2" id="KW-0964">Secreted</keyword>
<evidence type="ECO:0000256" key="1">
    <source>
        <dbReference type="ARBA" id="ARBA00004613"/>
    </source>
</evidence>
<feature type="chain" id="PRO_5008095004" description="Gnk2-homologous domain-containing protein" evidence="6">
    <location>
        <begin position="22"/>
        <end position="255"/>
    </location>
</feature>